<accession>A0A2H0V7L9</accession>
<dbReference type="EMBL" id="PFAN01000043">
    <property type="protein sequence ID" value="PIR95061.1"/>
    <property type="molecule type" value="Genomic_DNA"/>
</dbReference>
<comment type="caution">
    <text evidence="1">The sequence shown here is derived from an EMBL/GenBank/DDBJ whole genome shotgun (WGS) entry which is preliminary data.</text>
</comment>
<name>A0A2H0V7L9_9BACT</name>
<sequence>GAELLAIVKQETSTYEPVLNSSDTVIPNTYRNKTNGVIYSFYNDTRYDGTSFVAVDRWVRK</sequence>
<evidence type="ECO:0000313" key="1">
    <source>
        <dbReference type="EMBL" id="PIR95061.1"/>
    </source>
</evidence>
<organism evidence="1 2">
    <name type="scientific">Candidatus Falkowbacteria bacterium CG10_big_fil_rev_8_21_14_0_10_37_6</name>
    <dbReference type="NCBI Taxonomy" id="1974563"/>
    <lineage>
        <taxon>Bacteria</taxon>
        <taxon>Candidatus Falkowiibacteriota</taxon>
    </lineage>
</organism>
<reference evidence="2" key="1">
    <citation type="submission" date="2017-09" db="EMBL/GenBank/DDBJ databases">
        <title>Depth-based differentiation of microbial function through sediment-hosted aquifers and enrichment of novel symbionts in the deep terrestrial subsurface.</title>
        <authorList>
            <person name="Probst A.J."/>
            <person name="Ladd B."/>
            <person name="Jarett J.K."/>
            <person name="Geller-Mcgrath D.E."/>
            <person name="Sieber C.M.K."/>
            <person name="Emerson J.B."/>
            <person name="Anantharaman K."/>
            <person name="Thomas B.C."/>
            <person name="Malmstrom R."/>
            <person name="Stieglmeier M."/>
            <person name="Klingl A."/>
            <person name="Woyke T."/>
            <person name="Ryan C.M."/>
            <person name="Banfield J.F."/>
        </authorList>
    </citation>
    <scope>NUCLEOTIDE SEQUENCE [LARGE SCALE GENOMIC DNA]</scope>
</reference>
<protein>
    <submittedName>
        <fullName evidence="1">Uncharacterized protein</fullName>
    </submittedName>
</protein>
<gene>
    <name evidence="1" type="ORF">COT95_00745</name>
</gene>
<dbReference type="AlphaFoldDB" id="A0A2H0V7L9"/>
<proteinExistence type="predicted"/>
<evidence type="ECO:0000313" key="2">
    <source>
        <dbReference type="Proteomes" id="UP000228614"/>
    </source>
</evidence>
<feature type="non-terminal residue" evidence="1">
    <location>
        <position position="1"/>
    </location>
</feature>
<dbReference type="Proteomes" id="UP000228614">
    <property type="component" value="Unassembled WGS sequence"/>
</dbReference>